<comment type="caution">
    <text evidence="2">The sequence shown here is derived from an EMBL/GenBank/DDBJ whole genome shotgun (WGS) entry which is preliminary data.</text>
</comment>
<dbReference type="InterPro" id="IPR016181">
    <property type="entry name" value="Acyl_CoA_acyltransferase"/>
</dbReference>
<proteinExistence type="predicted"/>
<dbReference type="Gene3D" id="3.40.630.90">
    <property type="match status" value="1"/>
</dbReference>
<dbReference type="PANTHER" id="PTHR47237:SF1">
    <property type="entry name" value="SLL0310 PROTEIN"/>
    <property type="match status" value="1"/>
</dbReference>
<dbReference type="AlphaFoldDB" id="A0A494X096"/>
<evidence type="ECO:0000313" key="3">
    <source>
        <dbReference type="Proteomes" id="UP000280434"/>
    </source>
</evidence>
<keyword evidence="2" id="KW-0808">Transferase</keyword>
<dbReference type="InterPro" id="IPR041496">
    <property type="entry name" value="YitH/HolE_GNAT"/>
</dbReference>
<dbReference type="Gene3D" id="3.40.630.30">
    <property type="match status" value="1"/>
</dbReference>
<keyword evidence="3" id="KW-1185">Reference proteome</keyword>
<name>A0A494X096_9BURK</name>
<dbReference type="Pfam" id="PF00583">
    <property type="entry name" value="Acetyltransf_1"/>
    <property type="match status" value="1"/>
</dbReference>
<feature type="domain" description="N-acetyltransferase" evidence="1">
    <location>
        <begin position="1"/>
        <end position="137"/>
    </location>
</feature>
<dbReference type="CDD" id="cd04301">
    <property type="entry name" value="NAT_SF"/>
    <property type="match status" value="1"/>
</dbReference>
<evidence type="ECO:0000259" key="1">
    <source>
        <dbReference type="PROSITE" id="PS51186"/>
    </source>
</evidence>
<dbReference type="InterPro" id="IPR052729">
    <property type="entry name" value="Acyl/Acetyltrans_Enzymes"/>
</dbReference>
<feature type="domain" description="N-acetyltransferase" evidence="1">
    <location>
        <begin position="136"/>
        <end position="267"/>
    </location>
</feature>
<organism evidence="2 3">
    <name type="scientific">Trinickia fusca</name>
    <dbReference type="NCBI Taxonomy" id="2419777"/>
    <lineage>
        <taxon>Bacteria</taxon>
        <taxon>Pseudomonadati</taxon>
        <taxon>Pseudomonadota</taxon>
        <taxon>Betaproteobacteria</taxon>
        <taxon>Burkholderiales</taxon>
        <taxon>Burkholderiaceae</taxon>
        <taxon>Trinickia</taxon>
    </lineage>
</organism>
<reference evidence="2 3" key="1">
    <citation type="submission" date="2018-10" db="EMBL/GenBank/DDBJ databases">
        <title>Paraburkholderia sp. 7MK8-2, isolated from soil.</title>
        <authorList>
            <person name="Gao Z.-H."/>
            <person name="Qiu L.-H."/>
        </authorList>
    </citation>
    <scope>NUCLEOTIDE SEQUENCE [LARGE SCALE GENOMIC DNA]</scope>
    <source>
        <strain evidence="2 3">7MK8-2</strain>
    </source>
</reference>
<dbReference type="Pfam" id="PF18014">
    <property type="entry name" value="Acetyltransf_18"/>
    <property type="match status" value="1"/>
</dbReference>
<protein>
    <submittedName>
        <fullName evidence="2">N-acetyltransferase</fullName>
    </submittedName>
</protein>
<dbReference type="PROSITE" id="PS51186">
    <property type="entry name" value="GNAT"/>
    <property type="match status" value="2"/>
</dbReference>
<dbReference type="EMBL" id="RBZV01000014">
    <property type="protein sequence ID" value="RKP44185.1"/>
    <property type="molecule type" value="Genomic_DNA"/>
</dbReference>
<evidence type="ECO:0000313" key="2">
    <source>
        <dbReference type="EMBL" id="RKP44185.1"/>
    </source>
</evidence>
<dbReference type="PANTHER" id="PTHR47237">
    <property type="entry name" value="SLL0310 PROTEIN"/>
    <property type="match status" value="1"/>
</dbReference>
<dbReference type="SUPFAM" id="SSF55729">
    <property type="entry name" value="Acyl-CoA N-acyltransferases (Nat)"/>
    <property type="match status" value="1"/>
</dbReference>
<sequence>MTADEVALAIDWAAREGWNPGLHDAQSFRVADPNGFFVGEWRGEPVGSISAVAYDDHFGFIGLYIVKPEFRGKGLGLRIWQHAIAYLGPRNIGLDGVVQQQANYRKSGFQLAYRNIRFQGLAQTQMPNPVSASQTIDVSNLTDVSFEQLAAYDRQFFLMSRAAFLRAWIAQPGAVALAAIIEGRMRGYGVLRLCREGRKIGPLFADTEAIAEQLFGALTAQCHGETVALDVPETNSTAIALAERHGMTRVFETARMYTGVPPDTPIERLFGVTTFELG</sequence>
<dbReference type="GO" id="GO:0016747">
    <property type="term" value="F:acyltransferase activity, transferring groups other than amino-acyl groups"/>
    <property type="evidence" value="ECO:0007669"/>
    <property type="project" value="InterPro"/>
</dbReference>
<dbReference type="Proteomes" id="UP000280434">
    <property type="component" value="Unassembled WGS sequence"/>
</dbReference>
<dbReference type="InterPro" id="IPR000182">
    <property type="entry name" value="GNAT_dom"/>
</dbReference>
<dbReference type="OrthoDB" id="20916at2"/>
<accession>A0A494X096</accession>
<gene>
    <name evidence="2" type="ORF">D7S89_23575</name>
</gene>